<evidence type="ECO:0000313" key="2">
    <source>
        <dbReference type="EMBL" id="VDP14193.1"/>
    </source>
</evidence>
<evidence type="ECO:0000313" key="4">
    <source>
        <dbReference type="WBParaSite" id="HPBE_0001915601-mRNA-1"/>
    </source>
</evidence>
<protein>
    <submittedName>
        <fullName evidence="4">Transmembrane protein 147</fullName>
    </submittedName>
</protein>
<reference evidence="4" key="2">
    <citation type="submission" date="2019-09" db="UniProtKB">
        <authorList>
            <consortium name="WormBaseParasite"/>
        </authorList>
    </citation>
    <scope>IDENTIFICATION</scope>
</reference>
<keyword evidence="3" id="KW-1185">Reference proteome</keyword>
<dbReference type="AlphaFoldDB" id="A0A183GAT2"/>
<evidence type="ECO:0000313" key="3">
    <source>
        <dbReference type="Proteomes" id="UP000050761"/>
    </source>
</evidence>
<proteinExistence type="predicted"/>
<dbReference type="WBParaSite" id="HPBE_0001915601-mRNA-1">
    <property type="protein sequence ID" value="HPBE_0001915601-mRNA-1"/>
    <property type="gene ID" value="HPBE_0001915601"/>
</dbReference>
<reference evidence="2 3" key="1">
    <citation type="submission" date="2018-11" db="EMBL/GenBank/DDBJ databases">
        <authorList>
            <consortium name="Pathogen Informatics"/>
        </authorList>
    </citation>
    <scope>NUCLEOTIDE SEQUENCE [LARGE SCALE GENOMIC DNA]</scope>
</reference>
<keyword evidence="1" id="KW-0812">Transmembrane</keyword>
<feature type="transmembrane region" description="Helical" evidence="1">
    <location>
        <begin position="126"/>
        <end position="145"/>
    </location>
</feature>
<keyword evidence="1" id="KW-0472">Membrane</keyword>
<gene>
    <name evidence="2" type="ORF">HPBE_LOCUS19154</name>
</gene>
<feature type="transmembrane region" description="Helical" evidence="1">
    <location>
        <begin position="91"/>
        <end position="114"/>
    </location>
</feature>
<name>A0A183GAT2_HELPZ</name>
<dbReference type="EMBL" id="UZAH01031169">
    <property type="protein sequence ID" value="VDP14193.1"/>
    <property type="molecule type" value="Genomic_DNA"/>
</dbReference>
<evidence type="ECO:0000256" key="1">
    <source>
        <dbReference type="SAM" id="Phobius"/>
    </source>
</evidence>
<sequence>MSSFYSGSQALSLALFFSGLDIAVNMFGLAWNGQYFTTDNIKHWFDLAHYKFTTNPIDFLGVAILRDCVLIGGGLAAWTSPSGFSEIAKKASNIVFAAMLVLLAFAPSKLLAFYEDDNLKLAVGDWILMIWCIFASLAIQARSLTFPSAD</sequence>
<dbReference type="OrthoDB" id="10322170at2759"/>
<dbReference type="Proteomes" id="UP000050761">
    <property type="component" value="Unassembled WGS sequence"/>
</dbReference>
<accession>A0A3P8EXQ5</accession>
<feature type="transmembrane region" description="Helical" evidence="1">
    <location>
        <begin position="12"/>
        <end position="31"/>
    </location>
</feature>
<accession>A0A183GAT2</accession>
<keyword evidence="1" id="KW-1133">Transmembrane helix</keyword>
<organism evidence="3 4">
    <name type="scientific">Heligmosomoides polygyrus</name>
    <name type="common">Parasitic roundworm</name>
    <dbReference type="NCBI Taxonomy" id="6339"/>
    <lineage>
        <taxon>Eukaryota</taxon>
        <taxon>Metazoa</taxon>
        <taxon>Ecdysozoa</taxon>
        <taxon>Nematoda</taxon>
        <taxon>Chromadorea</taxon>
        <taxon>Rhabditida</taxon>
        <taxon>Rhabditina</taxon>
        <taxon>Rhabditomorpha</taxon>
        <taxon>Strongyloidea</taxon>
        <taxon>Heligmosomidae</taxon>
        <taxon>Heligmosomoides</taxon>
    </lineage>
</organism>